<dbReference type="AlphaFoldDB" id="A0AAV6P887"/>
<comment type="caution">
    <text evidence="3">The sequence shown here is derived from an EMBL/GenBank/DDBJ whole genome shotgun (WGS) entry which is preliminary data.</text>
</comment>
<accession>A0AAV6P887</accession>
<evidence type="ECO:0000313" key="4">
    <source>
        <dbReference type="Proteomes" id="UP000685013"/>
    </source>
</evidence>
<dbReference type="EMBL" id="JAGKQH010000001">
    <property type="protein sequence ID" value="KAG6607932.1"/>
    <property type="molecule type" value="Genomic_DNA"/>
</dbReference>
<sequence length="76" mass="8214">MCTKKFTMAACLFLAFLLCQPHTTLAIRSFYHKDTKLPSMGVVDFDMLLGSLPRGPIPPSAPSNRENPAPFSGGGD</sequence>
<dbReference type="Proteomes" id="UP000685013">
    <property type="component" value="Chromosome 1"/>
</dbReference>
<gene>
    <name evidence="3" type="ORF">SDJN03_01274</name>
</gene>
<feature type="region of interest" description="Disordered" evidence="1">
    <location>
        <begin position="54"/>
        <end position="76"/>
    </location>
</feature>
<organism evidence="3 4">
    <name type="scientific">Cucurbita argyrosperma subsp. sororia</name>
    <dbReference type="NCBI Taxonomy" id="37648"/>
    <lineage>
        <taxon>Eukaryota</taxon>
        <taxon>Viridiplantae</taxon>
        <taxon>Streptophyta</taxon>
        <taxon>Embryophyta</taxon>
        <taxon>Tracheophyta</taxon>
        <taxon>Spermatophyta</taxon>
        <taxon>Magnoliopsida</taxon>
        <taxon>eudicotyledons</taxon>
        <taxon>Gunneridae</taxon>
        <taxon>Pentapetalae</taxon>
        <taxon>rosids</taxon>
        <taxon>fabids</taxon>
        <taxon>Cucurbitales</taxon>
        <taxon>Cucurbitaceae</taxon>
        <taxon>Cucurbiteae</taxon>
        <taxon>Cucurbita</taxon>
    </lineage>
</organism>
<keyword evidence="2" id="KW-0732">Signal</keyword>
<reference evidence="3 4" key="1">
    <citation type="journal article" date="2021" name="Hortic Res">
        <title>The domestication of Cucurbita argyrosperma as revealed by the genome of its wild relative.</title>
        <authorList>
            <person name="Barrera-Redondo J."/>
            <person name="Sanchez-de la Vega G."/>
            <person name="Aguirre-Liguori J.A."/>
            <person name="Castellanos-Morales G."/>
            <person name="Gutierrez-Guerrero Y.T."/>
            <person name="Aguirre-Dugua X."/>
            <person name="Aguirre-Planter E."/>
            <person name="Tenaillon M.I."/>
            <person name="Lira-Saade R."/>
            <person name="Eguiarte L.E."/>
        </authorList>
    </citation>
    <scope>NUCLEOTIDE SEQUENCE [LARGE SCALE GENOMIC DNA]</scope>
    <source>
        <strain evidence="3">JBR-2021</strain>
    </source>
</reference>
<proteinExistence type="predicted"/>
<feature type="non-terminal residue" evidence="3">
    <location>
        <position position="1"/>
    </location>
</feature>
<feature type="chain" id="PRO_5044000550" evidence="2">
    <location>
        <begin position="27"/>
        <end position="76"/>
    </location>
</feature>
<protein>
    <submittedName>
        <fullName evidence="3">Uncharacterized protein</fullName>
    </submittedName>
</protein>
<evidence type="ECO:0000256" key="1">
    <source>
        <dbReference type="SAM" id="MobiDB-lite"/>
    </source>
</evidence>
<feature type="signal peptide" evidence="2">
    <location>
        <begin position="1"/>
        <end position="26"/>
    </location>
</feature>
<evidence type="ECO:0000256" key="2">
    <source>
        <dbReference type="SAM" id="SignalP"/>
    </source>
</evidence>
<keyword evidence="4" id="KW-1185">Reference proteome</keyword>
<evidence type="ECO:0000313" key="3">
    <source>
        <dbReference type="EMBL" id="KAG6607932.1"/>
    </source>
</evidence>
<name>A0AAV6P887_9ROSI</name>